<evidence type="ECO:0000313" key="3">
    <source>
        <dbReference type="Proteomes" id="UP000678393"/>
    </source>
</evidence>
<dbReference type="InterPro" id="IPR039062">
    <property type="entry name" value="SPAT1"/>
</dbReference>
<keyword evidence="3" id="KW-1185">Reference proteome</keyword>
<feature type="compositionally biased region" description="Basic and acidic residues" evidence="1">
    <location>
        <begin position="305"/>
        <end position="321"/>
    </location>
</feature>
<dbReference type="OrthoDB" id="9901850at2759"/>
<evidence type="ECO:0000313" key="2">
    <source>
        <dbReference type="EMBL" id="CAG5129611.1"/>
    </source>
</evidence>
<dbReference type="Proteomes" id="UP000678393">
    <property type="component" value="Unassembled WGS sequence"/>
</dbReference>
<feature type="compositionally biased region" description="Polar residues" evidence="1">
    <location>
        <begin position="1"/>
        <end position="21"/>
    </location>
</feature>
<feature type="region of interest" description="Disordered" evidence="1">
    <location>
        <begin position="270"/>
        <end position="348"/>
    </location>
</feature>
<organism evidence="2 3">
    <name type="scientific">Candidula unifasciata</name>
    <dbReference type="NCBI Taxonomy" id="100452"/>
    <lineage>
        <taxon>Eukaryota</taxon>
        <taxon>Metazoa</taxon>
        <taxon>Spiralia</taxon>
        <taxon>Lophotrochozoa</taxon>
        <taxon>Mollusca</taxon>
        <taxon>Gastropoda</taxon>
        <taxon>Heterobranchia</taxon>
        <taxon>Euthyneura</taxon>
        <taxon>Panpulmonata</taxon>
        <taxon>Eupulmonata</taxon>
        <taxon>Stylommatophora</taxon>
        <taxon>Helicina</taxon>
        <taxon>Helicoidea</taxon>
        <taxon>Geomitridae</taxon>
        <taxon>Candidula</taxon>
    </lineage>
</organism>
<sequence>MNRTSVRSHGSTNTQNTSTDKVTLDRSDSSVTKLCDLHVYKVPPELWRDNLNNVLNNAITETVSVGIIRVPEELRLAELRDEVKQQLTIRGVDLVPREFVFLRSVGRSLTTLRGKQEQQLKAKHFLPPVAVVPELYILEVTPDIREALANSDAFSSPLSQRASPSHTALPASHCSGYRGEYSLPNNPNFSKSLHHHSTPYSAHNSNPYIDNNTNNDIYWYSTVVESPGKDKREFSNYRSVRGWPRQSEHGNAINRSGRHLPRIHTIDTYHKQVPHIRTPHKQVPHKYTTHRSHKQLPHARSPDVSIDKLQRWSAGTDRDDSPDGSNNGDLSQDDQYGRRHKGQDGGRS</sequence>
<reference evidence="2" key="1">
    <citation type="submission" date="2021-04" db="EMBL/GenBank/DDBJ databases">
        <authorList>
            <consortium name="Molecular Ecology Group"/>
        </authorList>
    </citation>
    <scope>NUCLEOTIDE SEQUENCE</scope>
</reference>
<dbReference type="AlphaFoldDB" id="A0A8S3ZSZ4"/>
<dbReference type="PANTHER" id="PTHR14421">
    <property type="entry name" value="SPERMATOGENESIS-ASSOCIATED PROTEIN 1"/>
    <property type="match status" value="1"/>
</dbReference>
<feature type="non-terminal residue" evidence="2">
    <location>
        <position position="1"/>
    </location>
</feature>
<evidence type="ECO:0000256" key="1">
    <source>
        <dbReference type="SAM" id="MobiDB-lite"/>
    </source>
</evidence>
<proteinExistence type="predicted"/>
<accession>A0A8S3ZSZ4</accession>
<feature type="compositionally biased region" description="Basic residues" evidence="1">
    <location>
        <begin position="272"/>
        <end position="297"/>
    </location>
</feature>
<dbReference type="PANTHER" id="PTHR14421:SF3">
    <property type="entry name" value="SPERMATOGENESIS-ASSOCIATED PROTEIN 1"/>
    <property type="match status" value="1"/>
</dbReference>
<dbReference type="EMBL" id="CAJHNH020003581">
    <property type="protein sequence ID" value="CAG5129611.1"/>
    <property type="molecule type" value="Genomic_DNA"/>
</dbReference>
<feature type="region of interest" description="Disordered" evidence="1">
    <location>
        <begin position="1"/>
        <end position="25"/>
    </location>
</feature>
<feature type="compositionally biased region" description="Polar residues" evidence="1">
    <location>
        <begin position="323"/>
        <end position="334"/>
    </location>
</feature>
<protein>
    <submittedName>
        <fullName evidence="2">Uncharacterized protein</fullName>
    </submittedName>
</protein>
<gene>
    <name evidence="2" type="ORF">CUNI_LOCUS15169</name>
</gene>
<comment type="caution">
    <text evidence="2">The sequence shown here is derived from an EMBL/GenBank/DDBJ whole genome shotgun (WGS) entry which is preliminary data.</text>
</comment>
<name>A0A8S3ZSZ4_9EUPU</name>